<proteinExistence type="predicted"/>
<evidence type="ECO:0000313" key="2">
    <source>
        <dbReference type="Proteomes" id="UP000540266"/>
    </source>
</evidence>
<organism evidence="1 2">
    <name type="scientific">Rhizobium phaseoli</name>
    <dbReference type="NCBI Taxonomy" id="396"/>
    <lineage>
        <taxon>Bacteria</taxon>
        <taxon>Pseudomonadati</taxon>
        <taxon>Pseudomonadota</taxon>
        <taxon>Alphaproteobacteria</taxon>
        <taxon>Hyphomicrobiales</taxon>
        <taxon>Rhizobiaceae</taxon>
        <taxon>Rhizobium/Agrobacterium group</taxon>
        <taxon>Rhizobium</taxon>
    </lineage>
</organism>
<dbReference type="AlphaFoldDB" id="A0A7X6F885"/>
<evidence type="ECO:0000313" key="1">
    <source>
        <dbReference type="EMBL" id="QPK09191.1"/>
    </source>
</evidence>
<accession>A0A7X6F885</accession>
<reference evidence="1 2" key="1">
    <citation type="submission" date="2020-11" db="EMBL/GenBank/DDBJ databases">
        <title>Indigenous Rhizobia Nodulating Common beans in Western Kenya.</title>
        <authorList>
            <person name="Wekesa C.S."/>
            <person name="Oelmueller R."/>
            <person name="Furch A.C."/>
        </authorList>
    </citation>
    <scope>NUCLEOTIDE SEQUENCE [LARGE SCALE GENOMIC DNA]</scope>
    <source>
        <strain evidence="2">BS3</strain>
    </source>
</reference>
<sequence>MLNQYISVLALASKQAPIAKYAWGLVALAAAAAIIATMIGYSRLAIIAVSLVILGTALVMVLSQLIISASSNVITIAIVLIWSIVIFFIIFLMFTVSAFAFGQPCNWADFLQIRSACGRGGSGGGDSDTSKLVRVTVLGDEVSVFAGGPGEPNPGCQDRTAETCVVPKYGGKLVLGTQRFTVTKRIGGEDRASASELPYANEQRICYAAKVTTGACEERHLLEGYPSATEEYFTNANPKTS</sequence>
<name>A0A7X6F885_9HYPH</name>
<dbReference type="RefSeq" id="WP_167860877.1">
    <property type="nucleotide sequence ID" value="NZ_CP064931.1"/>
</dbReference>
<protein>
    <submittedName>
        <fullName evidence="1">Uncharacterized protein</fullName>
    </submittedName>
</protein>
<gene>
    <name evidence="1" type="ORF">HER27_000990</name>
</gene>
<dbReference type="EMBL" id="CP064931">
    <property type="protein sequence ID" value="QPK09191.1"/>
    <property type="molecule type" value="Genomic_DNA"/>
</dbReference>
<dbReference type="Proteomes" id="UP000540266">
    <property type="component" value="Chromosome"/>
</dbReference>